<proteinExistence type="inferred from homology"/>
<dbReference type="GO" id="GO:0004843">
    <property type="term" value="F:cysteine-type deubiquitinase activity"/>
    <property type="evidence" value="ECO:0007669"/>
    <property type="project" value="UniProtKB-EC"/>
</dbReference>
<reference evidence="21" key="1">
    <citation type="submission" date="2015-11" db="EMBL/GenBank/DDBJ databases">
        <title>De novo transcriptome assembly of four potential Pierce s Disease insect vectors from Arizona vineyards.</title>
        <authorList>
            <person name="Tassone E.E."/>
        </authorList>
    </citation>
    <scope>NUCLEOTIDE SEQUENCE</scope>
</reference>
<dbReference type="PANTHER" id="PTHR48153:SF4">
    <property type="entry name" value="UBIQUITIN CARBOXYL-TERMINAL HYDROLASE MUG105"/>
    <property type="match status" value="1"/>
</dbReference>
<evidence type="ECO:0000256" key="6">
    <source>
        <dbReference type="ARBA" id="ARBA00012759"/>
    </source>
</evidence>
<evidence type="ECO:0000313" key="21">
    <source>
        <dbReference type="EMBL" id="JAT34241.1"/>
    </source>
</evidence>
<dbReference type="GO" id="GO:0005634">
    <property type="term" value="C:nucleus"/>
    <property type="evidence" value="ECO:0007669"/>
    <property type="project" value="UniProtKB-SubCell"/>
</dbReference>
<evidence type="ECO:0000256" key="3">
    <source>
        <dbReference type="ARBA" id="ARBA00004496"/>
    </source>
</evidence>
<dbReference type="Gene3D" id="3.30.160.60">
    <property type="entry name" value="Classic Zinc Finger"/>
    <property type="match status" value="1"/>
</dbReference>
<keyword evidence="15" id="KW-0539">Nucleus</keyword>
<dbReference type="GO" id="GO:0008270">
    <property type="term" value="F:zinc ion binding"/>
    <property type="evidence" value="ECO:0007669"/>
    <property type="project" value="UniProtKB-KW"/>
</dbReference>
<evidence type="ECO:0000256" key="8">
    <source>
        <dbReference type="ARBA" id="ARBA00022490"/>
    </source>
</evidence>
<keyword evidence="13" id="KW-0862">Zinc</keyword>
<dbReference type="EMBL" id="GEBQ01005736">
    <property type="protein sequence ID" value="JAT34241.1"/>
    <property type="molecule type" value="Transcribed_RNA"/>
</dbReference>
<dbReference type="Pfam" id="PF07910">
    <property type="entry name" value="Peptidase_C78"/>
    <property type="match status" value="1"/>
</dbReference>
<keyword evidence="9" id="KW-0479">Metal-binding</keyword>
<dbReference type="GO" id="GO:0071567">
    <property type="term" value="F:deUFMylase activity"/>
    <property type="evidence" value="ECO:0007669"/>
    <property type="project" value="UniProtKB-ARBA"/>
</dbReference>
<dbReference type="InterPro" id="IPR013087">
    <property type="entry name" value="Znf_C2H2_type"/>
</dbReference>
<feature type="domain" description="C2H2-type" evidence="20">
    <location>
        <begin position="191"/>
        <end position="214"/>
    </location>
</feature>
<evidence type="ECO:0000256" key="4">
    <source>
        <dbReference type="ARBA" id="ARBA00010469"/>
    </source>
</evidence>
<evidence type="ECO:0000256" key="17">
    <source>
        <dbReference type="ARBA" id="ARBA00031481"/>
    </source>
</evidence>
<dbReference type="PROSITE" id="PS00028">
    <property type="entry name" value="ZINC_FINGER_C2H2_1"/>
    <property type="match status" value="2"/>
</dbReference>
<keyword evidence="14" id="KW-0007">Acetylation</keyword>
<evidence type="ECO:0000256" key="11">
    <source>
        <dbReference type="ARBA" id="ARBA00022771"/>
    </source>
</evidence>
<evidence type="ECO:0000256" key="1">
    <source>
        <dbReference type="ARBA" id="ARBA00000707"/>
    </source>
</evidence>
<evidence type="ECO:0000256" key="14">
    <source>
        <dbReference type="ARBA" id="ARBA00022990"/>
    </source>
</evidence>
<comment type="subunit">
    <text evidence="5">Interacts with RPA1 and RPA2.</text>
</comment>
<dbReference type="SMART" id="SM00355">
    <property type="entry name" value="ZnF_C2H2"/>
    <property type="match status" value="5"/>
</dbReference>
<evidence type="ECO:0000256" key="16">
    <source>
        <dbReference type="ARBA" id="ARBA00029662"/>
    </source>
</evidence>
<dbReference type="InterPro" id="IPR012462">
    <property type="entry name" value="UFSP1/2_DUB_cat"/>
</dbReference>
<evidence type="ECO:0000256" key="18">
    <source>
        <dbReference type="ARBA" id="ARBA00045669"/>
    </source>
</evidence>
<evidence type="ECO:0000256" key="7">
    <source>
        <dbReference type="ARBA" id="ARBA00021993"/>
    </source>
</evidence>
<accession>A0A1B6ME89</accession>
<name>A0A1B6ME89_9HEMI</name>
<keyword evidence="12" id="KW-0378">Hydrolase</keyword>
<keyword evidence="11 19" id="KW-0863">Zinc-finger</keyword>
<sequence>MAAKMPELNYSCEICGADGLSDEEMRVHIVMCHLKGAASCPFCDLEDVTAEEMLTHVNSAHLDYLTPEQELLTFIDDDDDSERHEEMLNWSMTVKPHNGLPNNINNNNNNSYCDLKSLENEGASGWSPRRSQLALNLSSSSTASLMTPGLQKCPMCTYSNENTSQLEEHINRQHFDLTSPSFPVETPSGFYSCPLCAQNFFNASDLELHVNIEHKDILSPGKVNSDISVEKATEMCPICCMTNFKSTEDLGAHIEDHFNQKVMSPLSPDVSCDRLLAREMEKRDKEMRRLREQHEFELLRAQYGMDNEGNFREQSLTNMQRAVYSGELSVADYYERQIELRMAESSGVDDGSSCTKDIVPQVYSVSSSSANVAQTLMCTTVDHYASTYGDKGWGCGYRNMQMMLSSLLQHTGYNEQLYKQWAVGVRGETPSRSAMPSISRLQHHIEWAWHQGFDLQGCDQLGGKLSNTRKWIGATEVVTVLSSLRIRCQLVDFHRPTSANGSHPELFNWVRQYFEAHDDFKPPLYLQHQGHSRTIIGVEVLRDENVILLVLDPSHTPGQMAELRGTNTAISTMRLIRKSLMAMKARHYQVVAVCGIMDTDAEYQQSKVLRSMRVPQER</sequence>
<dbReference type="EC" id="3.4.19.12" evidence="6"/>
<dbReference type="GO" id="GO:0005737">
    <property type="term" value="C:cytoplasm"/>
    <property type="evidence" value="ECO:0007669"/>
    <property type="project" value="UniProtKB-SubCell"/>
</dbReference>
<evidence type="ECO:0000256" key="2">
    <source>
        <dbReference type="ARBA" id="ARBA00004123"/>
    </source>
</evidence>
<protein>
    <recommendedName>
        <fullName evidence="7">Zinc finger-containing ubiquitin peptidase 1</fullName>
        <ecNumber evidence="6">3.4.19.12</ecNumber>
    </recommendedName>
    <alternativeName>
        <fullName evidence="17">Lys-63-specific deubiquitinase ZUFSP</fullName>
    </alternativeName>
    <alternativeName>
        <fullName evidence="16">Zinc finger with UFM1-specific peptidase domain protein</fullName>
    </alternativeName>
</protein>
<evidence type="ECO:0000256" key="15">
    <source>
        <dbReference type="ARBA" id="ARBA00023242"/>
    </source>
</evidence>
<keyword evidence="10" id="KW-0677">Repeat</keyword>
<evidence type="ECO:0000256" key="19">
    <source>
        <dbReference type="PROSITE-ProRule" id="PRU00042"/>
    </source>
</evidence>
<evidence type="ECO:0000256" key="5">
    <source>
        <dbReference type="ARBA" id="ARBA00011274"/>
    </source>
</evidence>
<keyword evidence="8" id="KW-0963">Cytoplasm</keyword>
<evidence type="ECO:0000256" key="12">
    <source>
        <dbReference type="ARBA" id="ARBA00022801"/>
    </source>
</evidence>
<dbReference type="PROSITE" id="PS50157">
    <property type="entry name" value="ZINC_FINGER_C2H2_2"/>
    <property type="match status" value="1"/>
</dbReference>
<dbReference type="FunFam" id="3.90.70.130:FF:000002">
    <property type="entry name" value="Zinc finger containing ubiquitin peptidase 1"/>
    <property type="match status" value="1"/>
</dbReference>
<comment type="similarity">
    <text evidence="4">Belongs to the peptidase C78 family. ZUFSP subfamily.</text>
</comment>
<evidence type="ECO:0000256" key="10">
    <source>
        <dbReference type="ARBA" id="ARBA00022737"/>
    </source>
</evidence>
<comment type="catalytic activity">
    <reaction evidence="1">
        <text>Thiol-dependent hydrolysis of ester, thioester, amide, peptide and isopeptide bonds formed by the C-terminal Gly of ubiquitin (a 76-residue protein attached to proteins as an intracellular targeting signal).</text>
        <dbReference type="EC" id="3.4.19.12"/>
    </reaction>
</comment>
<evidence type="ECO:0000256" key="13">
    <source>
        <dbReference type="ARBA" id="ARBA00022833"/>
    </source>
</evidence>
<evidence type="ECO:0000256" key="9">
    <source>
        <dbReference type="ARBA" id="ARBA00022723"/>
    </source>
</evidence>
<dbReference type="Gene3D" id="3.90.70.130">
    <property type="match status" value="1"/>
</dbReference>
<organism evidence="21">
    <name type="scientific">Graphocephala atropunctata</name>
    <dbReference type="NCBI Taxonomy" id="36148"/>
    <lineage>
        <taxon>Eukaryota</taxon>
        <taxon>Metazoa</taxon>
        <taxon>Ecdysozoa</taxon>
        <taxon>Arthropoda</taxon>
        <taxon>Hexapoda</taxon>
        <taxon>Insecta</taxon>
        <taxon>Pterygota</taxon>
        <taxon>Neoptera</taxon>
        <taxon>Paraneoptera</taxon>
        <taxon>Hemiptera</taxon>
        <taxon>Auchenorrhyncha</taxon>
        <taxon>Membracoidea</taxon>
        <taxon>Cicadellidae</taxon>
        <taxon>Cicadellinae</taxon>
        <taxon>Cicadellini</taxon>
        <taxon>Graphocephala</taxon>
    </lineage>
</organism>
<dbReference type="AlphaFoldDB" id="A0A1B6ME89"/>
<comment type="subcellular location">
    <subcellularLocation>
        <location evidence="3">Cytoplasm</location>
    </subcellularLocation>
    <subcellularLocation>
        <location evidence="2">Nucleus</location>
    </subcellularLocation>
</comment>
<evidence type="ECO:0000259" key="20">
    <source>
        <dbReference type="PROSITE" id="PS50157"/>
    </source>
</evidence>
<gene>
    <name evidence="21" type="ORF">g.1140</name>
</gene>
<dbReference type="PANTHER" id="PTHR48153">
    <property type="entry name" value="UFM1-SPECIFIC PROTEASE 2"/>
    <property type="match status" value="1"/>
</dbReference>
<comment type="function">
    <text evidence="18">Deubiquitinase with endodeubiquitinase activity that specifically interacts with and cleaves 'Lys-63'-linked long polyubiquitin chains. Shows only weak activity against 'Lys-11' and 'Lys-48'-linked chains. Plays an important role in genome stability pathways, functioning to prevent spontaneous DNA damage and also promote cellular survival in response to exogenous DNA damage. Modulates the ubiquitination status of replication protein A (RPA) complex proteins in response to replication stress.</text>
</comment>